<sequence length="236" mass="27022">MSTIKLEHIPLLENAASYPGWKRHISQVLKDEGYWGHIEGTENAWDLYPISPEPKAPSAVSNAEYVANFHKWWQEDSKARGIMLRRVLQLVFDNLQVADGISARTLWQQISAKYACIDINAQFEIKECLSTLKLKDHKDFDNYIAEFCTDHEHLLAMSVPYPKSDVVHHILRGLPSSQSWTNFKQLMVQLYQDHMDREKAASDNGKDAAAPDTLLNRIVSRLLIECHHIEAESPSK</sequence>
<dbReference type="STRING" id="93625.A0A409XIC0"/>
<dbReference type="Pfam" id="PF14223">
    <property type="entry name" value="Retrotran_gag_2"/>
    <property type="match status" value="1"/>
</dbReference>
<evidence type="ECO:0000313" key="1">
    <source>
        <dbReference type="EMBL" id="PPQ90515.1"/>
    </source>
</evidence>
<evidence type="ECO:0000313" key="2">
    <source>
        <dbReference type="Proteomes" id="UP000283269"/>
    </source>
</evidence>
<name>A0A409XIC0_PSICY</name>
<proteinExistence type="predicted"/>
<dbReference type="AlphaFoldDB" id="A0A409XIC0"/>
<dbReference type="OrthoDB" id="2939611at2759"/>
<keyword evidence="2" id="KW-1185">Reference proteome</keyword>
<dbReference type="Proteomes" id="UP000283269">
    <property type="component" value="Unassembled WGS sequence"/>
</dbReference>
<reference evidence="1 2" key="1">
    <citation type="journal article" date="2018" name="Evol. Lett.">
        <title>Horizontal gene cluster transfer increased hallucinogenic mushroom diversity.</title>
        <authorList>
            <person name="Reynolds H.T."/>
            <person name="Vijayakumar V."/>
            <person name="Gluck-Thaler E."/>
            <person name="Korotkin H.B."/>
            <person name="Matheny P.B."/>
            <person name="Slot J.C."/>
        </authorList>
    </citation>
    <scope>NUCLEOTIDE SEQUENCE [LARGE SCALE GENOMIC DNA]</scope>
    <source>
        <strain evidence="1 2">2631</strain>
    </source>
</reference>
<organism evidence="1 2">
    <name type="scientific">Psilocybe cyanescens</name>
    <dbReference type="NCBI Taxonomy" id="93625"/>
    <lineage>
        <taxon>Eukaryota</taxon>
        <taxon>Fungi</taxon>
        <taxon>Dikarya</taxon>
        <taxon>Basidiomycota</taxon>
        <taxon>Agaricomycotina</taxon>
        <taxon>Agaricomycetes</taxon>
        <taxon>Agaricomycetidae</taxon>
        <taxon>Agaricales</taxon>
        <taxon>Agaricineae</taxon>
        <taxon>Strophariaceae</taxon>
        <taxon>Psilocybe</taxon>
    </lineage>
</organism>
<gene>
    <name evidence="1" type="ORF">CVT25_014408</name>
</gene>
<evidence type="ECO:0008006" key="3">
    <source>
        <dbReference type="Google" id="ProtNLM"/>
    </source>
</evidence>
<dbReference type="InParanoid" id="A0A409XIC0"/>
<protein>
    <recommendedName>
        <fullName evidence="3">Retrotransposon Copia-like N-terminal domain-containing protein</fullName>
    </recommendedName>
</protein>
<accession>A0A409XIC0</accession>
<dbReference type="EMBL" id="NHYD01001622">
    <property type="protein sequence ID" value="PPQ90515.1"/>
    <property type="molecule type" value="Genomic_DNA"/>
</dbReference>
<comment type="caution">
    <text evidence="1">The sequence shown here is derived from an EMBL/GenBank/DDBJ whole genome shotgun (WGS) entry which is preliminary data.</text>
</comment>